<feature type="transmembrane region" description="Helical" evidence="6">
    <location>
        <begin position="267"/>
        <end position="286"/>
    </location>
</feature>
<accession>A0A227KR21</accession>
<proteinExistence type="predicted"/>
<organism evidence="8 9">
    <name type="scientific">Turicimonas muris</name>
    <dbReference type="NCBI Taxonomy" id="1796652"/>
    <lineage>
        <taxon>Bacteria</taxon>
        <taxon>Pseudomonadati</taxon>
        <taxon>Pseudomonadota</taxon>
        <taxon>Betaproteobacteria</taxon>
        <taxon>Burkholderiales</taxon>
        <taxon>Sutterellaceae</taxon>
        <taxon>Turicimonas</taxon>
    </lineage>
</organism>
<evidence type="ECO:0000259" key="7">
    <source>
        <dbReference type="Pfam" id="PF00892"/>
    </source>
</evidence>
<feature type="transmembrane region" description="Helical" evidence="6">
    <location>
        <begin position="182"/>
        <end position="200"/>
    </location>
</feature>
<evidence type="ECO:0000256" key="1">
    <source>
        <dbReference type="ARBA" id="ARBA00004651"/>
    </source>
</evidence>
<evidence type="ECO:0000256" key="5">
    <source>
        <dbReference type="ARBA" id="ARBA00023136"/>
    </source>
</evidence>
<dbReference type="Proteomes" id="UP000214610">
    <property type="component" value="Unassembled WGS sequence"/>
</dbReference>
<feature type="domain" description="EamA" evidence="7">
    <location>
        <begin position="16"/>
        <end position="141"/>
    </location>
</feature>
<dbReference type="AlphaFoldDB" id="A0A227KR21"/>
<dbReference type="InterPro" id="IPR000620">
    <property type="entry name" value="EamA_dom"/>
</dbReference>
<evidence type="ECO:0000313" key="8">
    <source>
        <dbReference type="EMBL" id="OXE50960.1"/>
    </source>
</evidence>
<feature type="transmembrane region" description="Helical" evidence="6">
    <location>
        <begin position="243"/>
        <end position="261"/>
    </location>
</feature>
<feature type="transmembrane region" description="Helical" evidence="6">
    <location>
        <begin position="124"/>
        <end position="141"/>
    </location>
</feature>
<keyword evidence="3 6" id="KW-0812">Transmembrane</keyword>
<evidence type="ECO:0000256" key="3">
    <source>
        <dbReference type="ARBA" id="ARBA00022692"/>
    </source>
</evidence>
<keyword evidence="9" id="KW-1185">Reference proteome</keyword>
<dbReference type="InterPro" id="IPR037185">
    <property type="entry name" value="EmrE-like"/>
</dbReference>
<reference evidence="9" key="1">
    <citation type="submission" date="2017-05" db="EMBL/GenBank/DDBJ databases">
        <title>Improved OligoMM genomes.</title>
        <authorList>
            <person name="Garzetti D."/>
        </authorList>
    </citation>
    <scope>NUCLEOTIDE SEQUENCE [LARGE SCALE GENOMIC DNA]</scope>
    <source>
        <strain evidence="9">YL45</strain>
    </source>
</reference>
<feature type="transmembrane region" description="Helical" evidence="6">
    <location>
        <begin position="14"/>
        <end position="34"/>
    </location>
</feature>
<evidence type="ECO:0000256" key="6">
    <source>
        <dbReference type="SAM" id="Phobius"/>
    </source>
</evidence>
<feature type="domain" description="EamA" evidence="7">
    <location>
        <begin position="152"/>
        <end position="284"/>
    </location>
</feature>
<sequence>MEIGKSLKHISPEWGLVSVCFLWGSSFILIATALESISPGLLVTSRFILGALLTALIMGKELKNITRVDWMGGLWAGTCIFFGYFLQTVGLQTIPSSISAFLTALYVPFVPLLQLILFRKVPELTVGLGIAVAFGGMLLILDPTKLSFSGSFGEWLTIASALACALEIIVIGKFATQCNPKAFCLTQLTVVAAWSTAYTIAFEDVYVSWNPTLIVCIAILAGMIAFNQIVINWAQKTVSPTKAVLIYTLEPVFAGIIGWLVGEKIGLMAAFGGVLVVASVIISSWLPRYIQERKLACKKE</sequence>
<feature type="transmembrane region" description="Helical" evidence="6">
    <location>
        <begin position="153"/>
        <end position="175"/>
    </location>
</feature>
<dbReference type="RefSeq" id="WP_066590910.1">
    <property type="nucleotide sequence ID" value="NZ_CAJTBZ010000006.1"/>
</dbReference>
<keyword evidence="5 6" id="KW-0472">Membrane</keyword>
<dbReference type="PANTHER" id="PTHR42920">
    <property type="entry name" value="OS03G0707200 PROTEIN-RELATED"/>
    <property type="match status" value="1"/>
</dbReference>
<feature type="transmembrane region" description="Helical" evidence="6">
    <location>
        <begin position="40"/>
        <end position="58"/>
    </location>
</feature>
<evidence type="ECO:0000256" key="2">
    <source>
        <dbReference type="ARBA" id="ARBA00022475"/>
    </source>
</evidence>
<dbReference type="InterPro" id="IPR051258">
    <property type="entry name" value="Diverse_Substrate_Transporter"/>
</dbReference>
<dbReference type="EMBL" id="NHMP01000001">
    <property type="protein sequence ID" value="OXE50960.1"/>
    <property type="molecule type" value="Genomic_DNA"/>
</dbReference>
<feature type="transmembrane region" description="Helical" evidence="6">
    <location>
        <begin position="70"/>
        <end position="86"/>
    </location>
</feature>
<comment type="subcellular location">
    <subcellularLocation>
        <location evidence="1">Cell membrane</location>
        <topology evidence="1">Multi-pass membrane protein</topology>
    </subcellularLocation>
</comment>
<dbReference type="SUPFAM" id="SSF103481">
    <property type="entry name" value="Multidrug resistance efflux transporter EmrE"/>
    <property type="match status" value="2"/>
</dbReference>
<dbReference type="PANTHER" id="PTHR42920:SF5">
    <property type="entry name" value="EAMA DOMAIN-CONTAINING PROTEIN"/>
    <property type="match status" value="1"/>
</dbReference>
<protein>
    <submittedName>
        <fullName evidence="8">EamA family transporter</fullName>
    </submittedName>
</protein>
<gene>
    <name evidence="8" type="ORF">ADH67_01260</name>
</gene>
<dbReference type="GeneID" id="78363152"/>
<keyword evidence="4 6" id="KW-1133">Transmembrane helix</keyword>
<keyword evidence="2" id="KW-1003">Cell membrane</keyword>
<evidence type="ECO:0000256" key="4">
    <source>
        <dbReference type="ARBA" id="ARBA00022989"/>
    </source>
</evidence>
<name>A0A227KR21_9BURK</name>
<dbReference type="GO" id="GO:0005886">
    <property type="term" value="C:plasma membrane"/>
    <property type="evidence" value="ECO:0007669"/>
    <property type="project" value="UniProtKB-SubCell"/>
</dbReference>
<evidence type="ECO:0000313" key="9">
    <source>
        <dbReference type="Proteomes" id="UP000214610"/>
    </source>
</evidence>
<feature type="transmembrane region" description="Helical" evidence="6">
    <location>
        <begin position="98"/>
        <end position="117"/>
    </location>
</feature>
<dbReference type="Pfam" id="PF00892">
    <property type="entry name" value="EamA"/>
    <property type="match status" value="2"/>
</dbReference>
<comment type="caution">
    <text evidence="8">The sequence shown here is derived from an EMBL/GenBank/DDBJ whole genome shotgun (WGS) entry which is preliminary data.</text>
</comment>
<feature type="transmembrane region" description="Helical" evidence="6">
    <location>
        <begin position="212"/>
        <end position="231"/>
    </location>
</feature>